<evidence type="ECO:0000313" key="7">
    <source>
        <dbReference type="EMBL" id="SNQ30159.1"/>
    </source>
</evidence>
<dbReference type="SUPFAM" id="SSF69593">
    <property type="entry name" value="Glycerol-3-phosphate (1)-acyltransferase"/>
    <property type="match status" value="1"/>
</dbReference>
<evidence type="ECO:0000259" key="6">
    <source>
        <dbReference type="SMART" id="SM00563"/>
    </source>
</evidence>
<dbReference type="Proteomes" id="UP000243463">
    <property type="component" value="Unassembled WGS sequence"/>
</dbReference>
<dbReference type="OrthoDB" id="9806880at2"/>
<evidence type="ECO:0000313" key="8">
    <source>
        <dbReference type="Proteomes" id="UP000243463"/>
    </source>
</evidence>
<dbReference type="AlphaFoldDB" id="A0A217EI33"/>
<evidence type="ECO:0000256" key="3">
    <source>
        <dbReference type="ARBA" id="ARBA00022679"/>
    </source>
</evidence>
<sequence>MLHKTSSLINSGKRTGFRAFHYTKKLVHCAAVIGEGFFVVYKNQLYKTPNDPKNTEYVQWFCQKLCKVFNIDVQVHGHADQQSIALWASNHVSWLDIPVLGSGARVFFLAKAEIEQWPVIGTLAKSGGTLFIKRGSGDSSKIREQITDFLKHNIPVLFFPEATTSDGTHILKIHGKLFGSAIEANQPVQVALLCYVNQQGELDTVAPFVGNIAMSDHLFRVLEMPKVTAHVMLMPAISVAGHSMESLTHEVHEVMKKGLVDLHQKVLKHPTQFESM</sequence>
<name>A0A217EI33_9GAMM</name>
<dbReference type="PANTHER" id="PTHR10434:SF64">
    <property type="entry name" value="1-ACYL-SN-GLYCEROL-3-PHOSPHATE ACYLTRANSFERASE-RELATED"/>
    <property type="match status" value="1"/>
</dbReference>
<dbReference type="RefSeq" id="WP_088824331.1">
    <property type="nucleotide sequence ID" value="NZ_FZLN01000006.1"/>
</dbReference>
<keyword evidence="2" id="KW-0444">Lipid biosynthesis</keyword>
<gene>
    <name evidence="7" type="ORF">SAMN05444584_2146</name>
</gene>
<keyword evidence="8" id="KW-1185">Reference proteome</keyword>
<dbReference type="EMBL" id="FZLN01000006">
    <property type="protein sequence ID" value="SNQ30159.1"/>
    <property type="molecule type" value="Genomic_DNA"/>
</dbReference>
<evidence type="ECO:0000256" key="2">
    <source>
        <dbReference type="ARBA" id="ARBA00022516"/>
    </source>
</evidence>
<dbReference type="GO" id="GO:0003841">
    <property type="term" value="F:1-acylglycerol-3-phosphate O-acyltransferase activity"/>
    <property type="evidence" value="ECO:0007669"/>
    <property type="project" value="TreeGrafter"/>
</dbReference>
<reference evidence="8" key="1">
    <citation type="submission" date="2017-06" db="EMBL/GenBank/DDBJ databases">
        <authorList>
            <person name="Varghese N."/>
            <person name="Submissions S."/>
        </authorList>
    </citation>
    <scope>NUCLEOTIDE SEQUENCE [LARGE SCALE GENOMIC DNA]</scope>
    <source>
        <strain evidence="8">ANC 5114</strain>
    </source>
</reference>
<evidence type="ECO:0000256" key="5">
    <source>
        <dbReference type="ARBA" id="ARBA00023315"/>
    </source>
</evidence>
<accession>A0A217EI33</accession>
<evidence type="ECO:0000256" key="4">
    <source>
        <dbReference type="ARBA" id="ARBA00023098"/>
    </source>
</evidence>
<dbReference type="PANTHER" id="PTHR10434">
    <property type="entry name" value="1-ACYL-SN-GLYCEROL-3-PHOSPHATE ACYLTRANSFERASE"/>
    <property type="match status" value="1"/>
</dbReference>
<keyword evidence="4" id="KW-0443">Lipid metabolism</keyword>
<dbReference type="CDD" id="cd07989">
    <property type="entry name" value="LPLAT_AGPAT-like"/>
    <property type="match status" value="1"/>
</dbReference>
<evidence type="ECO:0000256" key="1">
    <source>
        <dbReference type="ARBA" id="ARBA00005189"/>
    </source>
</evidence>
<dbReference type="GO" id="GO:0006654">
    <property type="term" value="P:phosphatidic acid biosynthetic process"/>
    <property type="evidence" value="ECO:0007669"/>
    <property type="project" value="TreeGrafter"/>
</dbReference>
<organism evidence="7 8">
    <name type="scientific">Acinetobacter apis</name>
    <dbReference type="NCBI Taxonomy" id="1229165"/>
    <lineage>
        <taxon>Bacteria</taxon>
        <taxon>Pseudomonadati</taxon>
        <taxon>Pseudomonadota</taxon>
        <taxon>Gammaproteobacteria</taxon>
        <taxon>Moraxellales</taxon>
        <taxon>Moraxellaceae</taxon>
        <taxon>Acinetobacter</taxon>
    </lineage>
</organism>
<proteinExistence type="predicted"/>
<comment type="pathway">
    <text evidence="1">Lipid metabolism.</text>
</comment>
<dbReference type="InterPro" id="IPR002123">
    <property type="entry name" value="Plipid/glycerol_acylTrfase"/>
</dbReference>
<protein>
    <submittedName>
        <fullName evidence="7">1-acyl-sn-glycerol-3-phosphate acyltransferase</fullName>
    </submittedName>
</protein>
<keyword evidence="5 7" id="KW-0012">Acyltransferase</keyword>
<feature type="domain" description="Phospholipid/glycerol acyltransferase" evidence="6">
    <location>
        <begin position="85"/>
        <end position="196"/>
    </location>
</feature>
<dbReference type="Pfam" id="PF01553">
    <property type="entry name" value="Acyltransferase"/>
    <property type="match status" value="1"/>
</dbReference>
<dbReference type="SMART" id="SM00563">
    <property type="entry name" value="PlsC"/>
    <property type="match status" value="1"/>
</dbReference>
<keyword evidence="3 7" id="KW-0808">Transferase</keyword>